<dbReference type="EMBL" id="MCFG01000075">
    <property type="protein sequence ID" value="ORX83317.1"/>
    <property type="molecule type" value="Genomic_DNA"/>
</dbReference>
<keyword evidence="3" id="KW-1185">Reference proteome</keyword>
<evidence type="ECO:0000313" key="3">
    <source>
        <dbReference type="Proteomes" id="UP000193944"/>
    </source>
</evidence>
<evidence type="ECO:0008006" key="4">
    <source>
        <dbReference type="Google" id="ProtNLM"/>
    </source>
</evidence>
<keyword evidence="1" id="KW-0175">Coiled coil</keyword>
<gene>
    <name evidence="2" type="ORF">BCR32DRAFT_292057</name>
</gene>
<dbReference type="SUPFAM" id="SSF52047">
    <property type="entry name" value="RNI-like"/>
    <property type="match status" value="1"/>
</dbReference>
<dbReference type="Gene3D" id="3.80.10.10">
    <property type="entry name" value="Ribonuclease Inhibitor"/>
    <property type="match status" value="1"/>
</dbReference>
<reference evidence="2 3" key="1">
    <citation type="submission" date="2016-08" db="EMBL/GenBank/DDBJ databases">
        <title>A Parts List for Fungal Cellulosomes Revealed by Comparative Genomics.</title>
        <authorList>
            <consortium name="DOE Joint Genome Institute"/>
            <person name="Haitjema C.H."/>
            <person name="Gilmore S.P."/>
            <person name="Henske J.K."/>
            <person name="Solomon K.V."/>
            <person name="De Groot R."/>
            <person name="Kuo A."/>
            <person name="Mondo S.J."/>
            <person name="Salamov A.A."/>
            <person name="Labutti K."/>
            <person name="Zhao Z."/>
            <person name="Chiniquy J."/>
            <person name="Barry K."/>
            <person name="Brewer H.M."/>
            <person name="Purvine S.O."/>
            <person name="Wright A.T."/>
            <person name="Boxma B."/>
            <person name="Van Alen T."/>
            <person name="Hackstein J.H."/>
            <person name="Baker S.E."/>
            <person name="Grigoriev I.V."/>
            <person name="O'Malley M.A."/>
        </authorList>
    </citation>
    <scope>NUCLEOTIDE SEQUENCE [LARGE SCALE GENOMIC DNA]</scope>
    <source>
        <strain evidence="2 3">S4</strain>
    </source>
</reference>
<proteinExistence type="predicted"/>
<name>A0A1Y1XC71_9FUNG</name>
<comment type="caution">
    <text evidence="2">The sequence shown here is derived from an EMBL/GenBank/DDBJ whole genome shotgun (WGS) entry which is preliminary data.</text>
</comment>
<feature type="coiled-coil region" evidence="1">
    <location>
        <begin position="317"/>
        <end position="354"/>
    </location>
</feature>
<dbReference type="OrthoDB" id="120976at2759"/>
<dbReference type="Proteomes" id="UP000193944">
    <property type="component" value="Unassembled WGS sequence"/>
</dbReference>
<evidence type="ECO:0000256" key="1">
    <source>
        <dbReference type="SAM" id="Coils"/>
    </source>
</evidence>
<sequence>MNNIKYSKYSRINPFRDISFRAEKYVPLFNSEKINKNEKVKIDLNYSKKSLFDICLIKCSKLTDRIDFYSIPYHIGKRIILKAKELQQIVSLETIQHISYVYEDEIQDFPYFLKQLRIWNRSLSYEQFLGLNNLSKVLTHLDLKLADINNNTIVFLNCLINLVFLDLSLNPNLSDYGISKMLVKYYSNDDKEEEDNSRVCYENLQMLNLSYNSLITDQFMYRYCDKFKSLRVLEVSNTNISSLGISYFLKQQKNKWGLLESDYPLFDEYYDNSHLNPFEDYYNNSYNTYHKNKNNLDNPLSNMIAKPVKPIKIDIENLKFNKHYEEVINENDKLEKKNELVKENNLNENQIEEEDTDEEESLLYNSVFRGKECHIEDRPSFNWHKNRKIIKQNTINYTWKLFRKIPLNSGVIKFNNNHIITVQLENNNNNKRNINTIEKNGNNKVVFKKLKKKDDISNSIINDISH</sequence>
<reference evidence="2 3" key="2">
    <citation type="submission" date="2016-08" db="EMBL/GenBank/DDBJ databases">
        <title>Pervasive Adenine N6-methylation of Active Genes in Fungi.</title>
        <authorList>
            <consortium name="DOE Joint Genome Institute"/>
            <person name="Mondo S.J."/>
            <person name="Dannebaum R.O."/>
            <person name="Kuo R.C."/>
            <person name="Labutti K."/>
            <person name="Haridas S."/>
            <person name="Kuo A."/>
            <person name="Salamov A."/>
            <person name="Ahrendt S.R."/>
            <person name="Lipzen A."/>
            <person name="Sullivan W."/>
            <person name="Andreopoulos W.B."/>
            <person name="Clum A."/>
            <person name="Lindquist E."/>
            <person name="Daum C."/>
            <person name="Ramamoorthy G.K."/>
            <person name="Gryganskyi A."/>
            <person name="Culley D."/>
            <person name="Magnuson J.K."/>
            <person name="James T.Y."/>
            <person name="O'Malley M.A."/>
            <person name="Stajich J.E."/>
            <person name="Spatafora J.W."/>
            <person name="Visel A."/>
            <person name="Grigoriev I.V."/>
        </authorList>
    </citation>
    <scope>NUCLEOTIDE SEQUENCE [LARGE SCALE GENOMIC DNA]</scope>
    <source>
        <strain evidence="2 3">S4</strain>
    </source>
</reference>
<dbReference type="InterPro" id="IPR032675">
    <property type="entry name" value="LRR_dom_sf"/>
</dbReference>
<protein>
    <recommendedName>
        <fullName evidence="4">RNI-like protein</fullName>
    </recommendedName>
</protein>
<dbReference type="STRING" id="1754192.A0A1Y1XC71"/>
<accession>A0A1Y1XC71</accession>
<dbReference type="AlphaFoldDB" id="A0A1Y1XC71"/>
<evidence type="ECO:0000313" key="2">
    <source>
        <dbReference type="EMBL" id="ORX83317.1"/>
    </source>
</evidence>
<organism evidence="2 3">
    <name type="scientific">Anaeromyces robustus</name>
    <dbReference type="NCBI Taxonomy" id="1754192"/>
    <lineage>
        <taxon>Eukaryota</taxon>
        <taxon>Fungi</taxon>
        <taxon>Fungi incertae sedis</taxon>
        <taxon>Chytridiomycota</taxon>
        <taxon>Chytridiomycota incertae sedis</taxon>
        <taxon>Neocallimastigomycetes</taxon>
        <taxon>Neocallimastigales</taxon>
        <taxon>Neocallimastigaceae</taxon>
        <taxon>Anaeromyces</taxon>
    </lineage>
</organism>